<evidence type="ECO:0000313" key="8">
    <source>
        <dbReference type="Proteomes" id="UP000714275"/>
    </source>
</evidence>
<gene>
    <name evidence="7" type="ORF">EV702DRAFT_1266499</name>
</gene>
<comment type="similarity">
    <text evidence="2 6">Belongs to the fungal hydrophobin family.</text>
</comment>
<dbReference type="Proteomes" id="UP000714275">
    <property type="component" value="Unassembled WGS sequence"/>
</dbReference>
<feature type="signal peptide" evidence="6">
    <location>
        <begin position="1"/>
        <end position="17"/>
    </location>
</feature>
<reference evidence="7" key="1">
    <citation type="journal article" date="2020" name="New Phytol.">
        <title>Comparative genomics reveals dynamic genome evolution in host specialist ectomycorrhizal fungi.</title>
        <authorList>
            <person name="Lofgren L.A."/>
            <person name="Nguyen N.H."/>
            <person name="Vilgalys R."/>
            <person name="Ruytinx J."/>
            <person name="Liao H.L."/>
            <person name="Branco S."/>
            <person name="Kuo A."/>
            <person name="LaButti K."/>
            <person name="Lipzen A."/>
            <person name="Andreopoulos W."/>
            <person name="Pangilinan J."/>
            <person name="Riley R."/>
            <person name="Hundley H."/>
            <person name="Na H."/>
            <person name="Barry K."/>
            <person name="Grigoriev I.V."/>
            <person name="Stajich J.E."/>
            <person name="Kennedy P.G."/>
        </authorList>
    </citation>
    <scope>NUCLEOTIDE SEQUENCE</scope>
    <source>
        <strain evidence="7">DOB743</strain>
    </source>
</reference>
<proteinExistence type="inferred from homology"/>
<sequence length="107" mass="10749">MIASILALLPFALFAVAGDSGQCNTGEIQCCNNSTNYDSAPAAKAFNQVGLANVAVVVDAVVGLDCSGTSVVGTSSGCEANQEPLCCEDNSYNGLVSLGCTPINVNV</sequence>
<dbReference type="AlphaFoldDB" id="A0A9P7A1F0"/>
<keyword evidence="6" id="KW-0732">Signal</keyword>
<dbReference type="Pfam" id="PF01185">
    <property type="entry name" value="Hydrophobin"/>
    <property type="match status" value="1"/>
</dbReference>
<evidence type="ECO:0000256" key="1">
    <source>
        <dbReference type="ARBA" id="ARBA00004191"/>
    </source>
</evidence>
<evidence type="ECO:0000313" key="7">
    <source>
        <dbReference type="EMBL" id="KAG1780578.1"/>
    </source>
</evidence>
<keyword evidence="3 6" id="KW-0134">Cell wall</keyword>
<keyword evidence="8" id="KW-1185">Reference proteome</keyword>
<keyword evidence="5 6" id="KW-1015">Disulfide bond</keyword>
<protein>
    <recommendedName>
        <fullName evidence="6">Hydrophobin</fullName>
    </recommendedName>
</protein>
<accession>A0A9P7A1F0</accession>
<comment type="caution">
    <text evidence="7">The sequence shown here is derived from an EMBL/GenBank/DDBJ whole genome shotgun (WGS) entry which is preliminary data.</text>
</comment>
<evidence type="ECO:0000256" key="4">
    <source>
        <dbReference type="ARBA" id="ARBA00022525"/>
    </source>
</evidence>
<dbReference type="SMART" id="SM00075">
    <property type="entry name" value="HYDRO"/>
    <property type="match status" value="1"/>
</dbReference>
<evidence type="ECO:0000256" key="5">
    <source>
        <dbReference type="ARBA" id="ARBA00023157"/>
    </source>
</evidence>
<feature type="chain" id="PRO_5040534233" description="Hydrophobin" evidence="6">
    <location>
        <begin position="18"/>
        <end position="107"/>
    </location>
</feature>
<name>A0A9P7A1F0_9AGAM</name>
<organism evidence="7 8">
    <name type="scientific">Suillus placidus</name>
    <dbReference type="NCBI Taxonomy" id="48579"/>
    <lineage>
        <taxon>Eukaryota</taxon>
        <taxon>Fungi</taxon>
        <taxon>Dikarya</taxon>
        <taxon>Basidiomycota</taxon>
        <taxon>Agaricomycotina</taxon>
        <taxon>Agaricomycetes</taxon>
        <taxon>Agaricomycetidae</taxon>
        <taxon>Boletales</taxon>
        <taxon>Suillineae</taxon>
        <taxon>Suillaceae</taxon>
        <taxon>Suillus</taxon>
    </lineage>
</organism>
<keyword evidence="4 6" id="KW-0964">Secreted</keyword>
<dbReference type="EMBL" id="JABBWD010000008">
    <property type="protein sequence ID" value="KAG1780578.1"/>
    <property type="molecule type" value="Genomic_DNA"/>
</dbReference>
<dbReference type="GO" id="GO:0005199">
    <property type="term" value="F:structural constituent of cell wall"/>
    <property type="evidence" value="ECO:0007669"/>
    <property type="project" value="InterPro"/>
</dbReference>
<comment type="subcellular location">
    <subcellularLocation>
        <location evidence="1 6">Secreted</location>
        <location evidence="1 6">Cell wall</location>
    </subcellularLocation>
</comment>
<dbReference type="InterPro" id="IPR001338">
    <property type="entry name" value="Class_I_Hydrophobin"/>
</dbReference>
<evidence type="ECO:0000256" key="3">
    <source>
        <dbReference type="ARBA" id="ARBA00022512"/>
    </source>
</evidence>
<dbReference type="OrthoDB" id="4225815at2759"/>
<evidence type="ECO:0000256" key="2">
    <source>
        <dbReference type="ARBA" id="ARBA00010446"/>
    </source>
</evidence>
<evidence type="ECO:0000256" key="6">
    <source>
        <dbReference type="RuleBase" id="RU365009"/>
    </source>
</evidence>
<dbReference type="GO" id="GO:0009277">
    <property type="term" value="C:fungal-type cell wall"/>
    <property type="evidence" value="ECO:0007669"/>
    <property type="project" value="InterPro"/>
</dbReference>
<dbReference type="CDD" id="cd23507">
    <property type="entry name" value="hydrophobin_I"/>
    <property type="match status" value="1"/>
</dbReference>